<dbReference type="InterPro" id="IPR016652">
    <property type="entry name" value="Ubiquitinyl_hydrolase"/>
</dbReference>
<dbReference type="FunCoup" id="A0A7M7TC85">
    <property type="interactions" value="2077"/>
</dbReference>
<dbReference type="InterPro" id="IPR038765">
    <property type="entry name" value="Papain-like_cys_pep_sf"/>
</dbReference>
<keyword evidence="3 11" id="KW-0645">Protease</keyword>
<dbReference type="PROSITE" id="PS00973">
    <property type="entry name" value="USP_2"/>
    <property type="match status" value="1"/>
</dbReference>
<comment type="similarity">
    <text evidence="2 11 15">Belongs to the peptidase C19 family.</text>
</comment>
<dbReference type="PROSITE" id="PS50271">
    <property type="entry name" value="ZF_UBP"/>
    <property type="match status" value="1"/>
</dbReference>
<evidence type="ECO:0000256" key="10">
    <source>
        <dbReference type="ARBA" id="ARBA00022833"/>
    </source>
</evidence>
<keyword evidence="4 11" id="KW-0479">Metal-binding</keyword>
<evidence type="ECO:0000256" key="5">
    <source>
        <dbReference type="ARBA" id="ARBA00022737"/>
    </source>
</evidence>
<feature type="domain" description="UBA" evidence="16">
    <location>
        <begin position="609"/>
        <end position="650"/>
    </location>
</feature>
<dbReference type="EC" id="3.4.19.12" evidence="11 15"/>
<evidence type="ECO:0000256" key="12">
    <source>
        <dbReference type="PIRSR" id="PIRSR016308-1"/>
    </source>
</evidence>
<dbReference type="InterPro" id="IPR001394">
    <property type="entry name" value="Peptidase_C19_UCH"/>
</dbReference>
<dbReference type="SMR" id="A0A7M7TC85"/>
<feature type="binding site" evidence="13">
    <location>
        <position position="189"/>
    </location>
    <ligand>
        <name>Zn(2+)</name>
        <dbReference type="ChEBI" id="CHEBI:29105"/>
    </ligand>
</feature>
<dbReference type="InterPro" id="IPR050185">
    <property type="entry name" value="Ub_carboxyl-term_hydrolase"/>
</dbReference>
<dbReference type="PIRSF" id="PIRSF016308">
    <property type="entry name" value="UBP"/>
    <property type="match status" value="1"/>
</dbReference>
<dbReference type="Pfam" id="PF00627">
    <property type="entry name" value="UBA"/>
    <property type="match status" value="2"/>
</dbReference>
<evidence type="ECO:0000313" key="19">
    <source>
        <dbReference type="EnsemblMetazoa" id="XP_032452911"/>
    </source>
</evidence>
<accession>A0A7M7TC85</accession>
<protein>
    <recommendedName>
        <fullName evidence="11 15">Ubiquitin carboxyl-terminal hydrolase</fullName>
        <ecNumber evidence="11 15">3.4.19.12</ecNumber>
    </recommendedName>
</protein>
<dbReference type="EnsemblMetazoa" id="XM_008211604">
    <property type="protein sequence ID" value="XP_008209826"/>
    <property type="gene ID" value="LOC100122689"/>
</dbReference>
<evidence type="ECO:0000256" key="13">
    <source>
        <dbReference type="PIRSR" id="PIRSR016308-3"/>
    </source>
</evidence>
<feature type="binding site" evidence="13">
    <location>
        <position position="222"/>
    </location>
    <ligand>
        <name>Zn(2+)</name>
        <dbReference type="ChEBI" id="CHEBI:29105"/>
    </ligand>
</feature>
<keyword evidence="7 11" id="KW-0833">Ubl conjugation pathway</keyword>
<dbReference type="SUPFAM" id="SSF46934">
    <property type="entry name" value="UBA-like"/>
    <property type="match status" value="1"/>
</dbReference>
<keyword evidence="9 11" id="KW-0788">Thiol protease</keyword>
<dbReference type="FunFam" id="3.30.40.10:FF:000026">
    <property type="entry name" value="Ubiquitin carboxyl-terminal hydrolase"/>
    <property type="match status" value="1"/>
</dbReference>
<evidence type="ECO:0000256" key="3">
    <source>
        <dbReference type="ARBA" id="ARBA00022670"/>
    </source>
</evidence>
<dbReference type="EnsemblMetazoa" id="XM_008211600">
    <property type="protein sequence ID" value="XP_008209822"/>
    <property type="gene ID" value="LOC100122689"/>
</dbReference>
<gene>
    <name evidence="19" type="primary">100122689</name>
</gene>
<dbReference type="Pfam" id="PF17807">
    <property type="entry name" value="zf-UBP_var"/>
    <property type="match status" value="1"/>
</dbReference>
<dbReference type="PROSITE" id="PS00972">
    <property type="entry name" value="USP_1"/>
    <property type="match status" value="1"/>
</dbReference>
<keyword evidence="5" id="KW-0677">Repeat</keyword>
<dbReference type="Pfam" id="PF02148">
    <property type="entry name" value="zf-UBP"/>
    <property type="match status" value="1"/>
</dbReference>
<feature type="active site" description="Nucleophile" evidence="12">
    <location>
        <position position="326"/>
    </location>
</feature>
<dbReference type="InterPro" id="IPR018200">
    <property type="entry name" value="USP_CS"/>
</dbReference>
<keyword evidence="6 14" id="KW-0863">Zinc-finger</keyword>
<evidence type="ECO:0000259" key="18">
    <source>
        <dbReference type="PROSITE" id="PS50271"/>
    </source>
</evidence>
<evidence type="ECO:0000259" key="17">
    <source>
        <dbReference type="PROSITE" id="PS50235"/>
    </source>
</evidence>
<reference evidence="19" key="1">
    <citation type="submission" date="2021-01" db="UniProtKB">
        <authorList>
            <consortium name="EnsemblMetazoa"/>
        </authorList>
    </citation>
    <scope>IDENTIFICATION</scope>
</reference>
<keyword evidence="8 11" id="KW-0378">Hydrolase</keyword>
<evidence type="ECO:0000256" key="8">
    <source>
        <dbReference type="ARBA" id="ARBA00022801"/>
    </source>
</evidence>
<evidence type="ECO:0000256" key="1">
    <source>
        <dbReference type="ARBA" id="ARBA00000707"/>
    </source>
</evidence>
<evidence type="ECO:0000256" key="6">
    <source>
        <dbReference type="ARBA" id="ARBA00022771"/>
    </source>
</evidence>
<dbReference type="GO" id="GO:0006508">
    <property type="term" value="P:proteolysis"/>
    <property type="evidence" value="ECO:0007669"/>
    <property type="project" value="UniProtKB-KW"/>
</dbReference>
<feature type="active site" description="Proton acceptor" evidence="12">
    <location>
        <position position="761"/>
    </location>
</feature>
<dbReference type="PANTHER" id="PTHR21646">
    <property type="entry name" value="UBIQUITIN CARBOXYL-TERMINAL HYDROLASE"/>
    <property type="match status" value="1"/>
</dbReference>
<dbReference type="EnsemblMetazoa" id="XM_032597020">
    <property type="protein sequence ID" value="XP_032452911"/>
    <property type="gene ID" value="LOC100122689"/>
</dbReference>
<dbReference type="CDD" id="cd14294">
    <property type="entry name" value="UBA1_UBP5_like"/>
    <property type="match status" value="1"/>
</dbReference>
<evidence type="ECO:0000256" key="14">
    <source>
        <dbReference type="PROSITE-ProRule" id="PRU00502"/>
    </source>
</evidence>
<evidence type="ECO:0000256" key="4">
    <source>
        <dbReference type="ARBA" id="ARBA00022723"/>
    </source>
</evidence>
<evidence type="ECO:0000256" key="7">
    <source>
        <dbReference type="ARBA" id="ARBA00022786"/>
    </source>
</evidence>
<feature type="domain" description="UBA" evidence="16">
    <location>
        <begin position="677"/>
        <end position="717"/>
    </location>
</feature>
<evidence type="ECO:0000313" key="20">
    <source>
        <dbReference type="Proteomes" id="UP000002358"/>
    </source>
</evidence>
<dbReference type="SMART" id="SM00290">
    <property type="entry name" value="ZnF_UBP"/>
    <property type="match status" value="1"/>
</dbReference>
<keyword evidence="10 11" id="KW-0862">Zinc</keyword>
<name>A0A7M7TC85_NASVI</name>
<dbReference type="InterPro" id="IPR013083">
    <property type="entry name" value="Znf_RING/FYVE/PHD"/>
</dbReference>
<dbReference type="InterPro" id="IPR041432">
    <property type="entry name" value="UBP13_Znf-UBP_var"/>
</dbReference>
<dbReference type="FunFam" id="1.10.8.10:FF:000086">
    <property type="entry name" value="Ubiquitin carboxyl-terminal hydrolase"/>
    <property type="match status" value="1"/>
</dbReference>
<dbReference type="PROSITE" id="PS50235">
    <property type="entry name" value="USP_3"/>
    <property type="match status" value="1"/>
</dbReference>
<dbReference type="CDD" id="cd02658">
    <property type="entry name" value="Peptidase_C19B"/>
    <property type="match status" value="1"/>
</dbReference>
<keyword evidence="20" id="KW-1185">Reference proteome</keyword>
<organism evidence="19 20">
    <name type="scientific">Nasonia vitripennis</name>
    <name type="common">Parasitic wasp</name>
    <dbReference type="NCBI Taxonomy" id="7425"/>
    <lineage>
        <taxon>Eukaryota</taxon>
        <taxon>Metazoa</taxon>
        <taxon>Ecdysozoa</taxon>
        <taxon>Arthropoda</taxon>
        <taxon>Hexapoda</taxon>
        <taxon>Insecta</taxon>
        <taxon>Pterygota</taxon>
        <taxon>Neoptera</taxon>
        <taxon>Endopterygota</taxon>
        <taxon>Hymenoptera</taxon>
        <taxon>Apocrita</taxon>
        <taxon>Proctotrupomorpha</taxon>
        <taxon>Chalcidoidea</taxon>
        <taxon>Pteromalidae</taxon>
        <taxon>Pteromalinae</taxon>
        <taxon>Nasonia</taxon>
    </lineage>
</organism>
<proteinExistence type="inferred from homology"/>
<dbReference type="SUPFAM" id="SSF54001">
    <property type="entry name" value="Cysteine proteinases"/>
    <property type="match status" value="1"/>
</dbReference>
<feature type="domain" description="USP" evidence="17">
    <location>
        <begin position="317"/>
        <end position="799"/>
    </location>
</feature>
<dbReference type="InParanoid" id="A0A7M7TC85"/>
<dbReference type="InterPro" id="IPR001607">
    <property type="entry name" value="Znf_UBP"/>
</dbReference>
<evidence type="ECO:0000256" key="11">
    <source>
        <dbReference type="PIRNR" id="PIRNR016308"/>
    </source>
</evidence>
<dbReference type="Pfam" id="PF00443">
    <property type="entry name" value="UCH"/>
    <property type="match status" value="1"/>
</dbReference>
<dbReference type="Proteomes" id="UP000002358">
    <property type="component" value="Chromosome 2"/>
</dbReference>
<dbReference type="EnsemblMetazoa" id="XM_032597021">
    <property type="protein sequence ID" value="XP_032452912"/>
    <property type="gene ID" value="LOC100122689"/>
</dbReference>
<dbReference type="GO" id="GO:0016579">
    <property type="term" value="P:protein deubiquitination"/>
    <property type="evidence" value="ECO:0007669"/>
    <property type="project" value="InterPro"/>
</dbReference>
<dbReference type="EnsemblMetazoa" id="XM_016981932">
    <property type="protein sequence ID" value="XP_016837421"/>
    <property type="gene ID" value="LOC100122689"/>
</dbReference>
<dbReference type="KEGG" id="nvi:100122689"/>
<dbReference type="Gene3D" id="3.90.70.10">
    <property type="entry name" value="Cysteine proteinases"/>
    <property type="match status" value="2"/>
</dbReference>
<feature type="binding site" evidence="13">
    <location>
        <position position="209"/>
    </location>
    <ligand>
        <name>Zn(2+)</name>
        <dbReference type="ChEBI" id="CHEBI:29105"/>
    </ligand>
</feature>
<feature type="binding site" evidence="13">
    <location>
        <position position="192"/>
    </location>
    <ligand>
        <name>Zn(2+)</name>
        <dbReference type="ChEBI" id="CHEBI:29105"/>
    </ligand>
</feature>
<dbReference type="InterPro" id="IPR009060">
    <property type="entry name" value="UBA-like_sf"/>
</dbReference>
<evidence type="ECO:0000259" key="16">
    <source>
        <dbReference type="PROSITE" id="PS50030"/>
    </source>
</evidence>
<evidence type="ECO:0000256" key="15">
    <source>
        <dbReference type="RuleBase" id="RU366025"/>
    </source>
</evidence>
<dbReference type="OrthoDB" id="361536at2759"/>
<dbReference type="SUPFAM" id="SSF57850">
    <property type="entry name" value="RING/U-box"/>
    <property type="match status" value="1"/>
</dbReference>
<comment type="catalytic activity">
    <reaction evidence="1 11 15">
        <text>Thiol-dependent hydrolysis of ester, thioester, amide, peptide and isopeptide bonds formed by the C-terminal Gly of ubiquitin (a 76-residue protein attached to proteins as an intracellular targeting signal).</text>
        <dbReference type="EC" id="3.4.19.12"/>
    </reaction>
</comment>
<dbReference type="GO" id="GO:0008270">
    <property type="term" value="F:zinc ion binding"/>
    <property type="evidence" value="ECO:0007669"/>
    <property type="project" value="UniProtKB-UniRule"/>
</dbReference>
<dbReference type="CDD" id="cd14386">
    <property type="entry name" value="UBA2_UBP5"/>
    <property type="match status" value="1"/>
</dbReference>
<dbReference type="GO" id="GO:0004843">
    <property type="term" value="F:cysteine-type deubiquitinase activity"/>
    <property type="evidence" value="ECO:0007669"/>
    <property type="project" value="UniProtKB-UniRule"/>
</dbReference>
<dbReference type="InterPro" id="IPR028889">
    <property type="entry name" value="USP"/>
</dbReference>
<dbReference type="Gene3D" id="1.10.8.10">
    <property type="entry name" value="DNA helicase RuvA subunit, C-terminal domain"/>
    <property type="match status" value="1"/>
</dbReference>
<sequence>MEELTKHLEKVKIPTPNDKIYKDECVLSFDTPETPTGLYLSLTTFLGFGVDYVSDYFQRTGNSVFLHITRIKHEIPAEQTEDGPDKKITRLAIGTPGGFNPDVQKYNYEEKYEIVLMPGFVRIPYPNEDLPKPVKISIEAVLQAESALKIAEKEALAGTWDGEARVITRHLHLTQLNNNKKVPPSGWKCERCDLTTNLWLNLTDGAILCGRKFYDGTGGNDHAVEHFRNTGYPLAVKLGTIARDGKADVYSYDEDDMVEDPNLAVHLAHWGINLAHMEKTDKSMVELELELNQKFGDWIAMQEGNNKLTPMYGPGYTGLVNLGNSCYMNSVMQMSFTIPDFVDRFVSKANEIFNQNLNDPPNDFNTQMAKLGVGLLSGKYSQQPESKTDDENRQGIPPRMFKNLIGRGHPGFSSNRQQDAQEFILHLINILDRNSRHQTNPADCFKFKVEERYQCSSGKVKYTHRPEYLLPIPIPMDMVLNKEEVAAYEAEKNKTDEDKAKFDPNLIVRPRIKLSSCLESFAKTEIVEQFYSSALNDKTTATKTTRLASFPDYLLLHLKKFTVKEDWTPIKLDVAVEMPDLLDLNFLRGNGLQPTEELLPESNAAPPIVYDQVLLGQLADMGFPVEACKRSLYFTENRGLDSATQWLMEHISDADFSDPFVPPGVDAKSGKNSAAFVPNKESLEMVMSMGFTKEQATKALKATNNNLERAADWVFSHSSELDTLDMDVDAQPPEPSFRDGSGKYKLVGFVTHMGTSTMVGHYVCHLLKDGQWVIFNDEKVYASEKPLKELGYIYLYQRLDK</sequence>
<dbReference type="InterPro" id="IPR015940">
    <property type="entry name" value="UBA"/>
</dbReference>
<dbReference type="AlphaFoldDB" id="A0A7M7TC85"/>
<evidence type="ECO:0000256" key="9">
    <source>
        <dbReference type="ARBA" id="ARBA00022807"/>
    </source>
</evidence>
<dbReference type="Gene3D" id="3.30.40.10">
    <property type="entry name" value="Zinc/RING finger domain, C3HC4 (zinc finger)"/>
    <property type="match status" value="2"/>
</dbReference>
<evidence type="ECO:0000256" key="2">
    <source>
        <dbReference type="ARBA" id="ARBA00009085"/>
    </source>
</evidence>
<feature type="domain" description="UBP-type" evidence="18">
    <location>
        <begin position="162"/>
        <end position="274"/>
    </location>
</feature>
<dbReference type="PROSITE" id="PS50030">
    <property type="entry name" value="UBA"/>
    <property type="match status" value="2"/>
</dbReference>
<dbReference type="SMART" id="SM00165">
    <property type="entry name" value="UBA"/>
    <property type="match status" value="2"/>
</dbReference>
<dbReference type="PANTHER" id="PTHR21646:SF10">
    <property type="entry name" value="UBIQUITIN CARBOXYL-TERMINAL HYDROLASE 14"/>
    <property type="match status" value="1"/>
</dbReference>